<keyword evidence="6" id="KW-0472">Membrane</keyword>
<evidence type="ECO:0000256" key="3">
    <source>
        <dbReference type="ARBA" id="ARBA00022614"/>
    </source>
</evidence>
<comment type="subcellular location">
    <subcellularLocation>
        <location evidence="1">Membrane</location>
    </subcellularLocation>
</comment>
<dbReference type="AlphaFoldDB" id="A0A371DYN1"/>
<evidence type="ECO:0000313" key="9">
    <source>
        <dbReference type="EMBL" id="RDX57650.1"/>
    </source>
</evidence>
<dbReference type="GO" id="GO:0016301">
    <property type="term" value="F:kinase activity"/>
    <property type="evidence" value="ECO:0007669"/>
    <property type="project" value="UniProtKB-KW"/>
</dbReference>
<accession>A0A371DYN1</accession>
<dbReference type="Pfam" id="PF00560">
    <property type="entry name" value="LRR_1"/>
    <property type="match status" value="5"/>
</dbReference>
<evidence type="ECO:0000256" key="6">
    <source>
        <dbReference type="ARBA" id="ARBA00023136"/>
    </source>
</evidence>
<reference evidence="9" key="1">
    <citation type="submission" date="2018-05" db="EMBL/GenBank/DDBJ databases">
        <title>Draft genome of Mucuna pruriens seed.</title>
        <authorList>
            <person name="Nnadi N.E."/>
            <person name="Vos R."/>
            <person name="Hasami M.H."/>
            <person name="Devisetty U.K."/>
            <person name="Aguiy J.C."/>
        </authorList>
    </citation>
    <scope>NUCLEOTIDE SEQUENCE [LARGE SCALE GENOMIC DNA]</scope>
    <source>
        <strain evidence="9">JCA_2017</strain>
    </source>
</reference>
<dbReference type="PANTHER" id="PTHR48062">
    <property type="entry name" value="RECEPTOR-LIKE PROTEIN 14"/>
    <property type="match status" value="1"/>
</dbReference>
<dbReference type="InterPro" id="IPR051502">
    <property type="entry name" value="RLP_Defense_Trigger"/>
</dbReference>
<dbReference type="InterPro" id="IPR003591">
    <property type="entry name" value="Leu-rich_rpt_typical-subtyp"/>
</dbReference>
<keyword evidence="7" id="KW-0325">Glycoprotein</keyword>
<dbReference type="SMART" id="SM00369">
    <property type="entry name" value="LRR_TYP"/>
    <property type="match status" value="8"/>
</dbReference>
<sequence>DNSLTNDIVPSLGRFTSLKELNLAGTQLDSDLHIQGLCSILMNLEVLDLSGNNFDESDIASALSGLLSIKSLNLGSCQLTPRSIFNISQLGSLEILDLSQNELNESILWGPGNIEFTWPTGLQVLRLGGNQFSNKFLSSLIGLGYLKSLDLSSNQLEGSLDISVTTLDVLALDGNMIDGNKLRKSLRALSSIRVLSMSENNFKGKIVARDFHDLSNLEHLILDHSSNLENEFFEGIGDLTSLKVLSLSECGINGTLPAADWFKLKKLEELDLIYNEFEGPLPSSFANMTSLRILELSHNHFIGNFASNLASLTSLEYFGFIGNQFEVPISFTPFANHSNLKFIYGEGNKVILDSQPSLETWIPKFQLQVFSLSSTTDTNSLPFPNFLFHQYNLTSLDFTSCKLEGEFPNWLLENNTQLNTLLVRNCSFTGTFQLPSHPLLKIRKIDVSDNIITGQMPRNNISSIFPNLQFLNISRNDIQGSISPEFSQMDLLDTLDLSDNHLSGQIPKNISGDRSQLKILILSKNKLDGPVFPILSTLKKLEQLYLDDNSL</sequence>
<feature type="non-terminal residue" evidence="9">
    <location>
        <position position="551"/>
    </location>
</feature>
<proteinExistence type="inferred from homology"/>
<dbReference type="EMBL" id="QJKJ01018376">
    <property type="protein sequence ID" value="RDX57650.1"/>
    <property type="molecule type" value="Genomic_DNA"/>
</dbReference>
<comment type="caution">
    <text evidence="9">The sequence shown here is derived from an EMBL/GenBank/DDBJ whole genome shotgun (WGS) entry which is preliminary data.</text>
</comment>
<dbReference type="STRING" id="157652.A0A371DYN1"/>
<keyword evidence="3" id="KW-0433">Leucine-rich repeat</keyword>
<keyword evidence="4" id="KW-0732">Signal</keyword>
<dbReference type="FunFam" id="3.80.10.10:FF:000041">
    <property type="entry name" value="LRR receptor-like serine/threonine-protein kinase ERECTA"/>
    <property type="match status" value="1"/>
</dbReference>
<dbReference type="SUPFAM" id="SSF52058">
    <property type="entry name" value="L domain-like"/>
    <property type="match status" value="1"/>
</dbReference>
<feature type="non-terminal residue" evidence="9">
    <location>
        <position position="1"/>
    </location>
</feature>
<dbReference type="PANTHER" id="PTHR48062:SF21">
    <property type="entry name" value="RECEPTOR-LIKE PROTEIN 12"/>
    <property type="match status" value="1"/>
</dbReference>
<gene>
    <name evidence="9" type="primary">FLS2</name>
    <name evidence="9" type="ORF">CR513_63090</name>
</gene>
<comment type="similarity">
    <text evidence="2">Belongs to the RLP family.</text>
</comment>
<dbReference type="InterPro" id="IPR032675">
    <property type="entry name" value="LRR_dom_sf"/>
</dbReference>
<dbReference type="PRINTS" id="PR00019">
    <property type="entry name" value="LEURICHRPT"/>
</dbReference>
<dbReference type="Pfam" id="PF23598">
    <property type="entry name" value="LRR_14"/>
    <property type="match status" value="1"/>
</dbReference>
<keyword evidence="5" id="KW-0677">Repeat</keyword>
<evidence type="ECO:0000256" key="2">
    <source>
        <dbReference type="ARBA" id="ARBA00009592"/>
    </source>
</evidence>
<dbReference type="InterPro" id="IPR001611">
    <property type="entry name" value="Leu-rich_rpt"/>
</dbReference>
<dbReference type="Proteomes" id="UP000257109">
    <property type="component" value="Unassembled WGS sequence"/>
</dbReference>
<dbReference type="GO" id="GO:0012505">
    <property type="term" value="C:endomembrane system"/>
    <property type="evidence" value="ECO:0007669"/>
    <property type="project" value="UniProtKB-SubCell"/>
</dbReference>
<dbReference type="SUPFAM" id="SSF52047">
    <property type="entry name" value="RNI-like"/>
    <property type="match status" value="1"/>
</dbReference>
<evidence type="ECO:0000259" key="8">
    <source>
        <dbReference type="Pfam" id="PF23598"/>
    </source>
</evidence>
<dbReference type="InterPro" id="IPR055414">
    <property type="entry name" value="LRR_R13L4/SHOC2-like"/>
</dbReference>
<evidence type="ECO:0000313" key="10">
    <source>
        <dbReference type="Proteomes" id="UP000257109"/>
    </source>
</evidence>
<organism evidence="9 10">
    <name type="scientific">Mucuna pruriens</name>
    <name type="common">Velvet bean</name>
    <name type="synonym">Dolichos pruriens</name>
    <dbReference type="NCBI Taxonomy" id="157652"/>
    <lineage>
        <taxon>Eukaryota</taxon>
        <taxon>Viridiplantae</taxon>
        <taxon>Streptophyta</taxon>
        <taxon>Embryophyta</taxon>
        <taxon>Tracheophyta</taxon>
        <taxon>Spermatophyta</taxon>
        <taxon>Magnoliopsida</taxon>
        <taxon>eudicotyledons</taxon>
        <taxon>Gunneridae</taxon>
        <taxon>Pentapetalae</taxon>
        <taxon>rosids</taxon>
        <taxon>fabids</taxon>
        <taxon>Fabales</taxon>
        <taxon>Fabaceae</taxon>
        <taxon>Papilionoideae</taxon>
        <taxon>50 kb inversion clade</taxon>
        <taxon>NPAAA clade</taxon>
        <taxon>indigoferoid/millettioid clade</taxon>
        <taxon>Phaseoleae</taxon>
        <taxon>Mucuna</taxon>
    </lineage>
</organism>
<dbReference type="GO" id="GO:0005886">
    <property type="term" value="C:plasma membrane"/>
    <property type="evidence" value="ECO:0007669"/>
    <property type="project" value="UniProtKB-SubCell"/>
</dbReference>
<feature type="domain" description="Disease resistance R13L4/SHOC-2-like LRR" evidence="8">
    <location>
        <begin position="184"/>
        <end position="382"/>
    </location>
</feature>
<protein>
    <submittedName>
        <fullName evidence="9">LRR receptor-like serine/threonine-protein kinase FLS2</fullName>
    </submittedName>
</protein>
<dbReference type="Gene3D" id="3.80.10.10">
    <property type="entry name" value="Ribonuclease Inhibitor"/>
    <property type="match status" value="3"/>
</dbReference>
<evidence type="ECO:0000256" key="5">
    <source>
        <dbReference type="ARBA" id="ARBA00022737"/>
    </source>
</evidence>
<keyword evidence="10" id="KW-1185">Reference proteome</keyword>
<evidence type="ECO:0000256" key="1">
    <source>
        <dbReference type="ARBA" id="ARBA00004370"/>
    </source>
</evidence>
<name>A0A371DYN1_MUCPR</name>
<dbReference type="OrthoDB" id="1424602at2759"/>
<evidence type="ECO:0000256" key="4">
    <source>
        <dbReference type="ARBA" id="ARBA00022729"/>
    </source>
</evidence>
<evidence type="ECO:0000256" key="7">
    <source>
        <dbReference type="ARBA" id="ARBA00023180"/>
    </source>
</evidence>